<dbReference type="AlphaFoldDB" id="A0A317U4G7"/>
<sequence length="145" mass="16521">MKGTLASVRAETPIVTQGPKQGLPDFGFKSPQQDFKDRLQAIKTDPKAQANRPQLTTAEECKKLFNNEYKLRKEKDSFKSYRNYNLLENTDLTDILTHAQEKPNRTRSICVQLGWLKEDGKLDQDAPNPVKGAFEQMNLKVQPKA</sequence>
<comment type="caution">
    <text evidence="2">The sequence shown here is derived from an EMBL/GenBank/DDBJ whole genome shotgun (WGS) entry which is preliminary data.</text>
</comment>
<evidence type="ECO:0000313" key="3">
    <source>
        <dbReference type="EMBL" id="RUR21666.1"/>
    </source>
</evidence>
<name>A0A317U4G7_9GAMM</name>
<dbReference type="Proteomes" id="UP000287374">
    <property type="component" value="Unassembled WGS sequence"/>
</dbReference>
<feature type="region of interest" description="Disordered" evidence="1">
    <location>
        <begin position="1"/>
        <end position="31"/>
    </location>
</feature>
<protein>
    <submittedName>
        <fullName evidence="2">Uncharacterized protein</fullName>
    </submittedName>
</protein>
<keyword evidence="5" id="KW-1185">Reference proteome</keyword>
<evidence type="ECO:0000313" key="5">
    <source>
        <dbReference type="Proteomes" id="UP000287374"/>
    </source>
</evidence>
<dbReference type="RefSeq" id="WP_110142574.1">
    <property type="nucleotide sequence ID" value="NZ_QHJG01000015.1"/>
</dbReference>
<evidence type="ECO:0000313" key="4">
    <source>
        <dbReference type="Proteomes" id="UP000247152"/>
    </source>
</evidence>
<dbReference type="EMBL" id="QHJG01000015">
    <property type="protein sequence ID" value="PWY55666.1"/>
    <property type="molecule type" value="Genomic_DNA"/>
</dbReference>
<reference evidence="2 4" key="1">
    <citation type="submission" date="2018-05" db="EMBL/GenBank/DDBJ databases">
        <title>Legionella qingyii sp.nov., whole genome shotgun sequence.</title>
        <authorList>
            <person name="Wu H."/>
            <person name="Zhu Q."/>
            <person name="Hu C."/>
        </authorList>
    </citation>
    <scope>NUCLEOTIDE SEQUENCE [LARGE SCALE GENOMIC DNA]</scope>
    <source>
        <strain evidence="2 4">HEB18</strain>
    </source>
</reference>
<organism evidence="2 4">
    <name type="scientific">Legionella qingyii</name>
    <dbReference type="NCBI Taxonomy" id="2184757"/>
    <lineage>
        <taxon>Bacteria</taxon>
        <taxon>Pseudomonadati</taxon>
        <taxon>Pseudomonadota</taxon>
        <taxon>Gammaproteobacteria</taxon>
        <taxon>Legionellales</taxon>
        <taxon>Legionellaceae</taxon>
        <taxon>Legionella</taxon>
    </lineage>
</organism>
<reference evidence="3 5" key="2">
    <citation type="submission" date="2018-12" db="EMBL/GenBank/DDBJ databases">
        <title>Legionella sp,whole genome shotgun sequence.</title>
        <authorList>
            <person name="Wu H."/>
        </authorList>
    </citation>
    <scope>NUCLEOTIDE SEQUENCE [LARGE SCALE GENOMIC DNA]</scope>
    <source>
        <strain evidence="5">km489</strain>
        <strain evidence="3">Km489</strain>
    </source>
</reference>
<dbReference type="EMBL" id="RZGX01000015">
    <property type="protein sequence ID" value="RUR21666.1"/>
    <property type="molecule type" value="Genomic_DNA"/>
</dbReference>
<dbReference type="OrthoDB" id="5651305at2"/>
<evidence type="ECO:0000313" key="2">
    <source>
        <dbReference type="EMBL" id="PWY55666.1"/>
    </source>
</evidence>
<dbReference type="Proteomes" id="UP000247152">
    <property type="component" value="Unassembled WGS sequence"/>
</dbReference>
<accession>A0A317U4G7</accession>
<proteinExistence type="predicted"/>
<evidence type="ECO:0000256" key="1">
    <source>
        <dbReference type="SAM" id="MobiDB-lite"/>
    </source>
</evidence>
<gene>
    <name evidence="2" type="ORF">DGG96_10245</name>
    <name evidence="3" type="ORF">ELY20_11970</name>
</gene>